<dbReference type="PANTHER" id="PTHR40078:SF1">
    <property type="entry name" value="INTEGRAL MEMBRANE PROTEIN"/>
    <property type="match status" value="1"/>
</dbReference>
<dbReference type="Pfam" id="PF19700">
    <property type="entry name" value="DUF6198"/>
    <property type="match status" value="1"/>
</dbReference>
<sequence length="208" mass="23645">MMKILLSLFFYLLGGIGVSLTLKPAIGVSPFNSVCLAFSQAFYIKVGTITFLLNMIYLSLFIYFTKGKLKRKYPIMMISVLFYGVIINLFTYNVFANLIPKSYISKVLIFIFGTILTSFSCSVVLFFNIIPFPVESLCVALSNITYKSVGVFRYSLDIISISTALLLAFLFKNPITVREGTIISFILFPGIFSFFYNYFNKNFKEKLN</sequence>
<reference evidence="2 3" key="1">
    <citation type="submission" date="2021-03" db="EMBL/GenBank/DDBJ databases">
        <title>Genomic Encyclopedia of Type Strains, Phase IV (KMG-IV): sequencing the most valuable type-strain genomes for metagenomic binning, comparative biology and taxonomic classification.</title>
        <authorList>
            <person name="Goeker M."/>
        </authorList>
    </citation>
    <scope>NUCLEOTIDE SEQUENCE [LARGE SCALE GENOMIC DNA]</scope>
    <source>
        <strain evidence="2 3">DSM 27563</strain>
    </source>
</reference>
<feature type="transmembrane region" description="Helical" evidence="1">
    <location>
        <begin position="43"/>
        <end position="63"/>
    </location>
</feature>
<keyword evidence="1" id="KW-0472">Membrane</keyword>
<protein>
    <submittedName>
        <fullName evidence="2">Membrane protein YczE</fullName>
    </submittedName>
</protein>
<gene>
    <name evidence="2" type="ORF">J2Z71_000534</name>
</gene>
<dbReference type="EMBL" id="JAGGLJ010000004">
    <property type="protein sequence ID" value="MBP2025009.1"/>
    <property type="molecule type" value="Genomic_DNA"/>
</dbReference>
<evidence type="ECO:0000256" key="1">
    <source>
        <dbReference type="SAM" id="Phobius"/>
    </source>
</evidence>
<keyword evidence="1" id="KW-1133">Transmembrane helix</keyword>
<feature type="transmembrane region" description="Helical" evidence="1">
    <location>
        <begin position="107"/>
        <end position="130"/>
    </location>
</feature>
<keyword evidence="3" id="KW-1185">Reference proteome</keyword>
<dbReference type="Proteomes" id="UP001519306">
    <property type="component" value="Unassembled WGS sequence"/>
</dbReference>
<comment type="caution">
    <text evidence="2">The sequence shown here is derived from an EMBL/GenBank/DDBJ whole genome shotgun (WGS) entry which is preliminary data.</text>
</comment>
<evidence type="ECO:0000313" key="3">
    <source>
        <dbReference type="Proteomes" id="UP001519306"/>
    </source>
</evidence>
<accession>A0ABS4KEE3</accession>
<dbReference type="InterPro" id="IPR038750">
    <property type="entry name" value="YczE/YyaS-like"/>
</dbReference>
<dbReference type="PANTHER" id="PTHR40078">
    <property type="entry name" value="INTEGRAL MEMBRANE PROTEIN-RELATED"/>
    <property type="match status" value="1"/>
</dbReference>
<feature type="transmembrane region" description="Helical" evidence="1">
    <location>
        <begin position="75"/>
        <end position="95"/>
    </location>
</feature>
<keyword evidence="1" id="KW-0812">Transmembrane</keyword>
<dbReference type="RefSeq" id="WP_210060315.1">
    <property type="nucleotide sequence ID" value="NZ_JAGGLJ010000004.1"/>
</dbReference>
<feature type="transmembrane region" description="Helical" evidence="1">
    <location>
        <begin position="182"/>
        <end position="199"/>
    </location>
</feature>
<feature type="transmembrane region" description="Helical" evidence="1">
    <location>
        <begin position="151"/>
        <end position="170"/>
    </location>
</feature>
<name>A0ABS4KEE3_9FIRM</name>
<organism evidence="2 3">
    <name type="scientific">Peptoniphilus stercorisuis</name>
    <dbReference type="NCBI Taxonomy" id="1436965"/>
    <lineage>
        <taxon>Bacteria</taxon>
        <taxon>Bacillati</taxon>
        <taxon>Bacillota</taxon>
        <taxon>Tissierellia</taxon>
        <taxon>Tissierellales</taxon>
        <taxon>Peptoniphilaceae</taxon>
        <taxon>Peptoniphilus</taxon>
    </lineage>
</organism>
<proteinExistence type="predicted"/>
<evidence type="ECO:0000313" key="2">
    <source>
        <dbReference type="EMBL" id="MBP2025009.1"/>
    </source>
</evidence>